<keyword evidence="2" id="KW-0808">Transferase</keyword>
<keyword evidence="3" id="KW-0012">Acyltransferase</keyword>
<gene>
    <name evidence="4" type="ORF">METZ01_LOCUS266725</name>
</gene>
<sequence length="180" mass="19175">MGLRAGDRVMVHSSLSSIGHVEGGAPTVVQALLDVLGPSGTLMVPTFTHSSCEYFDPLLSPSLNGMITEAARSLPGAVRSLHPTHAVTAIGPDAEELVEDDLDRGALGRDCALDRLIKKGGYVLLLGVDHRANSSIHIGEDYAGDDRRKSISPEHPTVVVLNHPQRGEEEVILTEMMGHT</sequence>
<dbReference type="Pfam" id="PF02522">
    <property type="entry name" value="Antibiotic_NAT"/>
    <property type="match status" value="1"/>
</dbReference>
<organism evidence="4">
    <name type="scientific">marine metagenome</name>
    <dbReference type="NCBI Taxonomy" id="408172"/>
    <lineage>
        <taxon>unclassified sequences</taxon>
        <taxon>metagenomes</taxon>
        <taxon>ecological metagenomes</taxon>
    </lineage>
</organism>
<evidence type="ECO:0008006" key="5">
    <source>
        <dbReference type="Google" id="ProtNLM"/>
    </source>
</evidence>
<dbReference type="InterPro" id="IPR003679">
    <property type="entry name" value="Amioglycoside_AcTrfase"/>
</dbReference>
<evidence type="ECO:0000256" key="1">
    <source>
        <dbReference type="ARBA" id="ARBA00006383"/>
    </source>
</evidence>
<name>A0A382JTG8_9ZZZZ</name>
<accession>A0A382JTG8</accession>
<dbReference type="InterPro" id="IPR028345">
    <property type="entry name" value="Antibiotic_NAT-like"/>
</dbReference>
<dbReference type="GO" id="GO:0046677">
    <property type="term" value="P:response to antibiotic"/>
    <property type="evidence" value="ECO:0007669"/>
    <property type="project" value="InterPro"/>
</dbReference>
<evidence type="ECO:0000313" key="4">
    <source>
        <dbReference type="EMBL" id="SVC13871.1"/>
    </source>
</evidence>
<feature type="non-terminal residue" evidence="4">
    <location>
        <position position="180"/>
    </location>
</feature>
<evidence type="ECO:0000256" key="3">
    <source>
        <dbReference type="ARBA" id="ARBA00023315"/>
    </source>
</evidence>
<proteinExistence type="inferred from homology"/>
<dbReference type="EMBL" id="UINC01075564">
    <property type="protein sequence ID" value="SVC13871.1"/>
    <property type="molecule type" value="Genomic_DNA"/>
</dbReference>
<protein>
    <recommendedName>
        <fullName evidence="5">Aminoglycoside N(3)-acetyltransferase</fullName>
    </recommendedName>
</protein>
<reference evidence="4" key="1">
    <citation type="submission" date="2018-05" db="EMBL/GenBank/DDBJ databases">
        <authorList>
            <person name="Lanie J.A."/>
            <person name="Ng W.-L."/>
            <person name="Kazmierczak K.M."/>
            <person name="Andrzejewski T.M."/>
            <person name="Davidsen T.M."/>
            <person name="Wayne K.J."/>
            <person name="Tettelin H."/>
            <person name="Glass J.I."/>
            <person name="Rusch D."/>
            <person name="Podicherti R."/>
            <person name="Tsui H.-C.T."/>
            <person name="Winkler M.E."/>
        </authorList>
    </citation>
    <scope>NUCLEOTIDE SEQUENCE</scope>
</reference>
<dbReference type="PANTHER" id="PTHR11104">
    <property type="entry name" value="AMINOGLYCOSIDE N3-ACETYLTRANSFERASE"/>
    <property type="match status" value="1"/>
</dbReference>
<dbReference type="GO" id="GO:0008080">
    <property type="term" value="F:N-acetyltransferase activity"/>
    <property type="evidence" value="ECO:0007669"/>
    <property type="project" value="InterPro"/>
</dbReference>
<dbReference type="SUPFAM" id="SSF110710">
    <property type="entry name" value="TTHA0583/YokD-like"/>
    <property type="match status" value="1"/>
</dbReference>
<dbReference type="PANTHER" id="PTHR11104:SF0">
    <property type="entry name" value="SPBETA PROPHAGE-DERIVED AMINOGLYCOSIDE N(3')-ACETYLTRANSFERASE-LIKE PROTEIN YOKD"/>
    <property type="match status" value="1"/>
</dbReference>
<dbReference type="AlphaFoldDB" id="A0A382JTG8"/>
<comment type="similarity">
    <text evidence="1">Belongs to the antibiotic N-acetyltransferase family.</text>
</comment>
<evidence type="ECO:0000256" key="2">
    <source>
        <dbReference type="ARBA" id="ARBA00022679"/>
    </source>
</evidence>